<accession>A0A8D2MB43</accession>
<dbReference type="Ensembl" id="ENSZALT00000007339.1">
    <property type="protein sequence ID" value="ENSZALP00000004880.1"/>
    <property type="gene ID" value="ENSZALG00000004577.1"/>
</dbReference>
<keyword evidence="2" id="KW-1185">Reference proteome</keyword>
<dbReference type="AlphaFoldDB" id="A0A8D2MB43"/>
<reference evidence="1" key="1">
    <citation type="submission" date="2025-08" db="UniProtKB">
        <authorList>
            <consortium name="Ensembl"/>
        </authorList>
    </citation>
    <scope>IDENTIFICATION</scope>
</reference>
<organism evidence="1 2">
    <name type="scientific">Zonotrichia albicollis</name>
    <name type="common">White-throated sparrow</name>
    <name type="synonym">Fringilla albicollis</name>
    <dbReference type="NCBI Taxonomy" id="44394"/>
    <lineage>
        <taxon>Eukaryota</taxon>
        <taxon>Metazoa</taxon>
        <taxon>Chordata</taxon>
        <taxon>Craniata</taxon>
        <taxon>Vertebrata</taxon>
        <taxon>Euteleostomi</taxon>
        <taxon>Archelosauria</taxon>
        <taxon>Archosauria</taxon>
        <taxon>Dinosauria</taxon>
        <taxon>Saurischia</taxon>
        <taxon>Theropoda</taxon>
        <taxon>Coelurosauria</taxon>
        <taxon>Aves</taxon>
        <taxon>Neognathae</taxon>
        <taxon>Neoaves</taxon>
        <taxon>Telluraves</taxon>
        <taxon>Australaves</taxon>
        <taxon>Passeriformes</taxon>
        <taxon>Passerellidae</taxon>
        <taxon>Zonotrichia</taxon>
    </lineage>
</organism>
<sequence>MAWRTLWRTRGWCSSSWTSCPPSAHIQWEKLELNNTNHKSLLCFHSLFPLEALGIHFQQCALKFLANLAARSLKASGRN</sequence>
<protein>
    <submittedName>
        <fullName evidence="1">Uncharacterized protein</fullName>
    </submittedName>
</protein>
<name>A0A8D2MB43_ZONAL</name>
<proteinExistence type="predicted"/>
<evidence type="ECO:0000313" key="2">
    <source>
        <dbReference type="Proteomes" id="UP000694413"/>
    </source>
</evidence>
<evidence type="ECO:0000313" key="1">
    <source>
        <dbReference type="Ensembl" id="ENSZALP00000004880.1"/>
    </source>
</evidence>
<dbReference type="Proteomes" id="UP000694413">
    <property type="component" value="Unassembled WGS sequence"/>
</dbReference>
<reference evidence="1" key="2">
    <citation type="submission" date="2025-09" db="UniProtKB">
        <authorList>
            <consortium name="Ensembl"/>
        </authorList>
    </citation>
    <scope>IDENTIFICATION</scope>
</reference>